<evidence type="ECO:0000313" key="2">
    <source>
        <dbReference type="EMBL" id="RIB28189.1"/>
    </source>
</evidence>
<proteinExistence type="predicted"/>
<organism evidence="2 3">
    <name type="scientific">Gigaspora rosea</name>
    <dbReference type="NCBI Taxonomy" id="44941"/>
    <lineage>
        <taxon>Eukaryota</taxon>
        <taxon>Fungi</taxon>
        <taxon>Fungi incertae sedis</taxon>
        <taxon>Mucoromycota</taxon>
        <taxon>Glomeromycotina</taxon>
        <taxon>Glomeromycetes</taxon>
        <taxon>Diversisporales</taxon>
        <taxon>Gigasporaceae</taxon>
        <taxon>Gigaspora</taxon>
    </lineage>
</organism>
<feature type="region of interest" description="Disordered" evidence="1">
    <location>
        <begin position="355"/>
        <end position="384"/>
    </location>
</feature>
<dbReference type="PANTHER" id="PTHR37171:SF1">
    <property type="entry name" value="SERINE_THREONINE-PROTEIN KINASE YRZF-RELATED"/>
    <property type="match status" value="1"/>
</dbReference>
<keyword evidence="3" id="KW-1185">Reference proteome</keyword>
<evidence type="ECO:0000313" key="3">
    <source>
        <dbReference type="Proteomes" id="UP000266673"/>
    </source>
</evidence>
<dbReference type="PANTHER" id="PTHR37171">
    <property type="entry name" value="SERINE/THREONINE-PROTEIN KINASE YRZF-RELATED"/>
    <property type="match status" value="1"/>
</dbReference>
<protein>
    <submittedName>
        <fullName evidence="2">Uncharacterized protein</fullName>
    </submittedName>
</protein>
<dbReference type="InterPro" id="IPR052396">
    <property type="entry name" value="Meiotic_Drive_Suppr_Kinase"/>
</dbReference>
<comment type="caution">
    <text evidence="2">The sequence shown here is derived from an EMBL/GenBank/DDBJ whole genome shotgun (WGS) entry which is preliminary data.</text>
</comment>
<evidence type="ECO:0000256" key="1">
    <source>
        <dbReference type="SAM" id="MobiDB-lite"/>
    </source>
</evidence>
<dbReference type="AlphaFoldDB" id="A0A397W4D2"/>
<dbReference type="EMBL" id="QKWP01000073">
    <property type="protein sequence ID" value="RIB28189.1"/>
    <property type="molecule type" value="Genomic_DNA"/>
</dbReference>
<dbReference type="OrthoDB" id="10020333at2759"/>
<accession>A0A397W4D2</accession>
<gene>
    <name evidence="2" type="ORF">C2G38_2239640</name>
</gene>
<sequence>MSRENIIINIVASTRSLSSLSEEPNKLSEDEEGKLLKYLIDKDTNVDDVEKNLNLCETNDAKLGYLKELSKKKPDRENERLTLQELLRTVLPVPTMHLINIKSTTKRAARRKIPNYPVLAWNDFLTEAFNASKRLDANDRKYNRPNVIEEWWLSVEDSVVDMFLKTMKATNNQRLITLSPQELWSRCFMFWAIKGQPDAIRCAGGIQLLNASLLLSVVEIETEQLMRTLVDDETELFNAYNTALRIKDDGTTEYTRHQKIIRIVKQLFGYMVVNDLKYGLLTTYIRTWFFYHQVVSPNDHDSLNILYISPAVYINQSHTGDSASFLECMYYFERISTMNPTTHYSLPNIYDGDYDYDGSDDNENKHEDEDDKNTDEYRPPSSKNILKRTSGVTIRSQSKKRKVELNDNEFLNSMKNHNRNQFSFGDVLRNGQSGTILMAKLHEQVGVLKMVDLYKKEYPLQEILNEIKMYLGPLKEIQGIYIPKLLKYGFSMRHLLLYLHRWSESHLQILKISQKKKSSWPLMVYWQYTQKE</sequence>
<name>A0A397W4D2_9GLOM</name>
<dbReference type="Proteomes" id="UP000266673">
    <property type="component" value="Unassembled WGS sequence"/>
</dbReference>
<reference evidence="2 3" key="1">
    <citation type="submission" date="2018-06" db="EMBL/GenBank/DDBJ databases">
        <title>Comparative genomics reveals the genomic features of Rhizophagus irregularis, R. cerebriforme, R. diaphanum and Gigaspora rosea, and their symbiotic lifestyle signature.</title>
        <authorList>
            <person name="Morin E."/>
            <person name="San Clemente H."/>
            <person name="Chen E.C.H."/>
            <person name="De La Providencia I."/>
            <person name="Hainaut M."/>
            <person name="Kuo A."/>
            <person name="Kohler A."/>
            <person name="Murat C."/>
            <person name="Tang N."/>
            <person name="Roy S."/>
            <person name="Loubradou J."/>
            <person name="Henrissat B."/>
            <person name="Grigoriev I.V."/>
            <person name="Corradi N."/>
            <person name="Roux C."/>
            <person name="Martin F.M."/>
        </authorList>
    </citation>
    <scope>NUCLEOTIDE SEQUENCE [LARGE SCALE GENOMIC DNA]</scope>
    <source>
        <strain evidence="2 3">DAOM 194757</strain>
    </source>
</reference>